<dbReference type="InterPro" id="IPR027267">
    <property type="entry name" value="AH/BAR_dom_sf"/>
</dbReference>
<evidence type="ECO:0000256" key="4">
    <source>
        <dbReference type="PROSITE-ProRule" id="PRU00192"/>
    </source>
</evidence>
<dbReference type="PANTHER" id="PTHR15735">
    <property type="entry name" value="FCH AND DOUBLE SH3 DOMAINS PROTEIN"/>
    <property type="match status" value="1"/>
</dbReference>
<dbReference type="GO" id="GO:0030036">
    <property type="term" value="P:actin cytoskeleton organization"/>
    <property type="evidence" value="ECO:0007669"/>
    <property type="project" value="UniProtKB-ARBA"/>
</dbReference>
<evidence type="ECO:0000256" key="2">
    <source>
        <dbReference type="ARBA" id="ARBA00022723"/>
    </source>
</evidence>
<dbReference type="SUPFAM" id="SSF57889">
    <property type="entry name" value="Cysteine-rich domain"/>
    <property type="match status" value="1"/>
</dbReference>
<keyword evidence="2" id="KW-0479">Metal-binding</keyword>
<sequence>MHLVSIVIVTLCLLCQDQLDTITKFFDAQLDVVRNVRSLYEERISLEREYAAKLDALCKKASEKRAKIESSVVVGDNFTKPWDENTLRQSTINSAYDTLIKSISSSAQDRINIADSLTKGIVDALQAVDRSNEHTKKGELLFYQRLLTERDKTYNERAKARVTYDADCEEVDALRQKQNRAQVEKHADKAASQLEQQRSDMLNRKNVYLISTTVANKVKAKFFDEDLPALEDTVQTKFIQRFASILIKGSELELQHLDTLKQRVNTTEAALKAVDPEKDFKLFVEYNVRPFSAPVDWSFEPCATYYDTDEISLEPQPKIFLQNKLSRSRGKLAELEPVILSKERDLEKLQRLVATYEADPSLGSLDEMTEKYFDSKHQLVFSRTSKAMLEAEIGVLSSALGGDFGDQRPHSFKSTSFSIPTHCGYCKSSIWGLSKQGKSCQLCGLSVHSKCELKVPADCLGSKEARRASASVSRSSSVSLHSTSSIRRGQTILSTISPPTQIPTRSSSVREESVEETHPKAHVMFDFTPTSQFELAVSVGMMVRLLEPDDGSGWVKVSDPNGRSGLVPASYVNVSGGNDEDGEPSASVRARKPLGQYSNAASLLNQVLRRTVSL</sequence>
<evidence type="ECO:0000256" key="5">
    <source>
        <dbReference type="PROSITE-ProRule" id="PRU01077"/>
    </source>
</evidence>
<dbReference type="Pfam" id="PF00130">
    <property type="entry name" value="C1_1"/>
    <property type="match status" value="1"/>
</dbReference>
<organism evidence="11 12">
    <name type="scientific">Fistulina hepatica ATCC 64428</name>
    <dbReference type="NCBI Taxonomy" id="1128425"/>
    <lineage>
        <taxon>Eukaryota</taxon>
        <taxon>Fungi</taxon>
        <taxon>Dikarya</taxon>
        <taxon>Basidiomycota</taxon>
        <taxon>Agaricomycotina</taxon>
        <taxon>Agaricomycetes</taxon>
        <taxon>Agaricomycetidae</taxon>
        <taxon>Agaricales</taxon>
        <taxon>Fistulinaceae</taxon>
        <taxon>Fistulina</taxon>
    </lineage>
</organism>
<reference evidence="11 12" key="1">
    <citation type="journal article" date="2015" name="Fungal Genet. Biol.">
        <title>Evolution of novel wood decay mechanisms in Agaricales revealed by the genome sequences of Fistulina hepatica and Cylindrobasidium torrendii.</title>
        <authorList>
            <person name="Floudas D."/>
            <person name="Held B.W."/>
            <person name="Riley R."/>
            <person name="Nagy L.G."/>
            <person name="Koehler G."/>
            <person name="Ransdell A.S."/>
            <person name="Younus H."/>
            <person name="Chow J."/>
            <person name="Chiniquy J."/>
            <person name="Lipzen A."/>
            <person name="Tritt A."/>
            <person name="Sun H."/>
            <person name="Haridas S."/>
            <person name="LaButti K."/>
            <person name="Ohm R.A."/>
            <person name="Kues U."/>
            <person name="Blanchette R.A."/>
            <person name="Grigoriev I.V."/>
            <person name="Minto R.E."/>
            <person name="Hibbett D.S."/>
        </authorList>
    </citation>
    <scope>NUCLEOTIDE SEQUENCE [LARGE SCALE GENOMIC DNA]</scope>
    <source>
        <strain evidence="11 12">ATCC 64428</strain>
    </source>
</reference>
<evidence type="ECO:0000256" key="3">
    <source>
        <dbReference type="ARBA" id="ARBA00022833"/>
    </source>
</evidence>
<dbReference type="InterPro" id="IPR001452">
    <property type="entry name" value="SH3_domain"/>
</dbReference>
<dbReference type="Proteomes" id="UP000054144">
    <property type="component" value="Unassembled WGS sequence"/>
</dbReference>
<dbReference type="GO" id="GO:0046872">
    <property type="term" value="F:metal ion binding"/>
    <property type="evidence" value="ECO:0007669"/>
    <property type="project" value="UniProtKB-KW"/>
</dbReference>
<dbReference type="CDD" id="cd20824">
    <property type="entry name" value="C1_SpBZZ1-like"/>
    <property type="match status" value="1"/>
</dbReference>
<feature type="chain" id="PRO_5002315977" description="FCH-domain-containing protein" evidence="7">
    <location>
        <begin position="18"/>
        <end position="614"/>
    </location>
</feature>
<feature type="domain" description="Phorbol-ester/DAG-type" evidence="9">
    <location>
        <begin position="409"/>
        <end position="459"/>
    </location>
</feature>
<feature type="signal peptide" evidence="7">
    <location>
        <begin position="1"/>
        <end position="17"/>
    </location>
</feature>
<dbReference type="InterPro" id="IPR035459">
    <property type="entry name" value="Bzz1_SH3_1"/>
</dbReference>
<dbReference type="Pfam" id="PF14604">
    <property type="entry name" value="SH3_9"/>
    <property type="match status" value="1"/>
</dbReference>
<dbReference type="SMART" id="SM00109">
    <property type="entry name" value="C1"/>
    <property type="match status" value="1"/>
</dbReference>
<protein>
    <recommendedName>
        <fullName evidence="13">FCH-domain-containing protein</fullName>
    </recommendedName>
</protein>
<evidence type="ECO:0000256" key="1">
    <source>
        <dbReference type="ARBA" id="ARBA00022443"/>
    </source>
</evidence>
<dbReference type="InterPro" id="IPR002219">
    <property type="entry name" value="PKC_DAG/PE"/>
</dbReference>
<keyword evidence="3" id="KW-0862">Zinc</keyword>
<dbReference type="AlphaFoldDB" id="A0A0D7A5B5"/>
<keyword evidence="1 4" id="KW-0728">SH3 domain</keyword>
<evidence type="ECO:0000259" key="9">
    <source>
        <dbReference type="PROSITE" id="PS50081"/>
    </source>
</evidence>
<dbReference type="PROSITE" id="PS50081">
    <property type="entry name" value="ZF_DAG_PE_2"/>
    <property type="match status" value="1"/>
</dbReference>
<feature type="compositionally biased region" description="Basic and acidic residues" evidence="6">
    <location>
        <begin position="508"/>
        <end position="517"/>
    </location>
</feature>
<dbReference type="InterPro" id="IPR031160">
    <property type="entry name" value="F_BAR_dom"/>
</dbReference>
<feature type="region of interest" description="Disordered" evidence="6">
    <location>
        <begin position="496"/>
        <end position="517"/>
    </location>
</feature>
<evidence type="ECO:0000259" key="10">
    <source>
        <dbReference type="PROSITE" id="PS51741"/>
    </source>
</evidence>
<feature type="domain" description="SH3" evidence="8">
    <location>
        <begin position="516"/>
        <end position="577"/>
    </location>
</feature>
<dbReference type="InterPro" id="IPR036028">
    <property type="entry name" value="SH3-like_dom_sf"/>
</dbReference>
<proteinExistence type="predicted"/>
<dbReference type="PANTHER" id="PTHR15735:SF21">
    <property type="entry name" value="PROTEIN NERVOUS WRECK"/>
    <property type="match status" value="1"/>
</dbReference>
<evidence type="ECO:0008006" key="13">
    <source>
        <dbReference type="Google" id="ProtNLM"/>
    </source>
</evidence>
<dbReference type="SMART" id="SM00326">
    <property type="entry name" value="SH3"/>
    <property type="match status" value="1"/>
</dbReference>
<dbReference type="GO" id="GO:0030833">
    <property type="term" value="P:regulation of actin filament polymerization"/>
    <property type="evidence" value="ECO:0007669"/>
    <property type="project" value="TreeGrafter"/>
</dbReference>
<dbReference type="Gene3D" id="3.30.60.20">
    <property type="match status" value="1"/>
</dbReference>
<keyword evidence="7" id="KW-0732">Signal</keyword>
<evidence type="ECO:0000313" key="12">
    <source>
        <dbReference type="Proteomes" id="UP000054144"/>
    </source>
</evidence>
<dbReference type="PRINTS" id="PR00008">
    <property type="entry name" value="DAGPEDOMAIN"/>
</dbReference>
<dbReference type="InterPro" id="IPR020454">
    <property type="entry name" value="DAG/PE-bd"/>
</dbReference>
<dbReference type="CDD" id="cd11912">
    <property type="entry name" value="SH3_Bzz1_1"/>
    <property type="match status" value="1"/>
</dbReference>
<dbReference type="Gene3D" id="1.20.1270.60">
    <property type="entry name" value="Arfaptin homology (AH) domain/BAR domain"/>
    <property type="match status" value="1"/>
</dbReference>
<keyword evidence="12" id="KW-1185">Reference proteome</keyword>
<dbReference type="PROSITE" id="PS00479">
    <property type="entry name" value="ZF_DAG_PE_1"/>
    <property type="match status" value="1"/>
</dbReference>
<dbReference type="EMBL" id="KN882047">
    <property type="protein sequence ID" value="KIY45574.1"/>
    <property type="molecule type" value="Genomic_DNA"/>
</dbReference>
<dbReference type="PROSITE" id="PS50002">
    <property type="entry name" value="SH3"/>
    <property type="match status" value="1"/>
</dbReference>
<dbReference type="SMART" id="SM00055">
    <property type="entry name" value="FCH"/>
    <property type="match status" value="1"/>
</dbReference>
<feature type="domain" description="F-BAR" evidence="10">
    <location>
        <begin position="7"/>
        <end position="279"/>
    </location>
</feature>
<evidence type="ECO:0000259" key="8">
    <source>
        <dbReference type="PROSITE" id="PS50002"/>
    </source>
</evidence>
<dbReference type="InterPro" id="IPR046349">
    <property type="entry name" value="C1-like_sf"/>
</dbReference>
<dbReference type="GO" id="GO:0030864">
    <property type="term" value="C:cortical actin cytoskeleton"/>
    <property type="evidence" value="ECO:0007669"/>
    <property type="project" value="UniProtKB-ARBA"/>
</dbReference>
<dbReference type="Gene3D" id="2.30.30.40">
    <property type="entry name" value="SH3 Domains"/>
    <property type="match status" value="1"/>
</dbReference>
<keyword evidence="5" id="KW-0175">Coiled coil</keyword>
<name>A0A0D7A5B5_9AGAR</name>
<dbReference type="PROSITE" id="PS51741">
    <property type="entry name" value="F_BAR"/>
    <property type="match status" value="1"/>
</dbReference>
<dbReference type="Pfam" id="PF00611">
    <property type="entry name" value="FCH"/>
    <property type="match status" value="1"/>
</dbReference>
<dbReference type="OrthoDB" id="8783038at2759"/>
<evidence type="ECO:0000256" key="7">
    <source>
        <dbReference type="SAM" id="SignalP"/>
    </source>
</evidence>
<gene>
    <name evidence="11" type="ORF">FISHEDRAFT_49111</name>
</gene>
<dbReference type="SUPFAM" id="SSF50044">
    <property type="entry name" value="SH3-domain"/>
    <property type="match status" value="1"/>
</dbReference>
<dbReference type="SUPFAM" id="SSF103657">
    <property type="entry name" value="BAR/IMD domain-like"/>
    <property type="match status" value="1"/>
</dbReference>
<evidence type="ECO:0000256" key="6">
    <source>
        <dbReference type="SAM" id="MobiDB-lite"/>
    </source>
</evidence>
<dbReference type="InterPro" id="IPR001060">
    <property type="entry name" value="FCH_dom"/>
</dbReference>
<evidence type="ECO:0000313" key="11">
    <source>
        <dbReference type="EMBL" id="KIY45574.1"/>
    </source>
</evidence>
<accession>A0A0D7A5B5</accession>